<comment type="caution">
    <text evidence="2">The sequence shown here is derived from an EMBL/GenBank/DDBJ whole genome shotgun (WGS) entry which is preliminary data.</text>
</comment>
<name>A0A250XJ74_9CHLO</name>
<feature type="compositionally biased region" description="Polar residues" evidence="1">
    <location>
        <begin position="313"/>
        <end position="324"/>
    </location>
</feature>
<accession>A0A250XJ74</accession>
<keyword evidence="3" id="KW-1185">Reference proteome</keyword>
<feature type="compositionally biased region" description="Low complexity" evidence="1">
    <location>
        <begin position="284"/>
        <end position="300"/>
    </location>
</feature>
<proteinExistence type="predicted"/>
<evidence type="ECO:0000313" key="2">
    <source>
        <dbReference type="EMBL" id="GAX83135.1"/>
    </source>
</evidence>
<protein>
    <submittedName>
        <fullName evidence="2">Uncharacterized protein</fullName>
    </submittedName>
</protein>
<dbReference type="OrthoDB" id="540242at2759"/>
<dbReference type="EMBL" id="BEGY01000092">
    <property type="protein sequence ID" value="GAX83135.1"/>
    <property type="molecule type" value="Genomic_DNA"/>
</dbReference>
<dbReference type="AlphaFoldDB" id="A0A250XJ74"/>
<feature type="region of interest" description="Disordered" evidence="1">
    <location>
        <begin position="284"/>
        <end position="324"/>
    </location>
</feature>
<organism evidence="2 3">
    <name type="scientific">Chlamydomonas eustigma</name>
    <dbReference type="NCBI Taxonomy" id="1157962"/>
    <lineage>
        <taxon>Eukaryota</taxon>
        <taxon>Viridiplantae</taxon>
        <taxon>Chlorophyta</taxon>
        <taxon>core chlorophytes</taxon>
        <taxon>Chlorophyceae</taxon>
        <taxon>CS clade</taxon>
        <taxon>Chlamydomonadales</taxon>
        <taxon>Chlamydomonadaceae</taxon>
        <taxon>Chlamydomonas</taxon>
    </lineage>
</organism>
<evidence type="ECO:0000313" key="3">
    <source>
        <dbReference type="Proteomes" id="UP000232323"/>
    </source>
</evidence>
<sequence>MVKHIMGSLTRNPVTLAVCWIGAILSLSVPRGGLCLDTSTPNKVPPDDATCTAQFNALGQNVLLQRLSPCQVGATPECCEAGQNLAGFRSSAPLAGCLCSKKLLDEVIGIAESNQLAKAAGVDRETILSLLKQCNAPFNSEEGGSGCPASKAASEIMTPQSSPQNPLSPLLPLLPLLPLSPLLPLQALSGMPSRQQQQPAPAAFDTAGFSKGASISMSSPSVSLLQLSVKNSQPAEVAASTSKAQSDTKTTAVPTSSLAYLIHHHHHYLPDFIAQQMSSESAMISSSSTSSSSPGSSPSPGFFESLLLKSRSKASGTTTTGRRL</sequence>
<gene>
    <name evidence="2" type="ORF">CEUSTIGMA_g10561.t1</name>
</gene>
<feature type="region of interest" description="Disordered" evidence="1">
    <location>
        <begin position="139"/>
        <end position="165"/>
    </location>
</feature>
<reference evidence="2 3" key="1">
    <citation type="submission" date="2017-08" db="EMBL/GenBank/DDBJ databases">
        <title>Acidophilic green algal genome provides insights into adaptation to an acidic environment.</title>
        <authorList>
            <person name="Hirooka S."/>
            <person name="Hirose Y."/>
            <person name="Kanesaki Y."/>
            <person name="Higuchi S."/>
            <person name="Fujiwara T."/>
            <person name="Onuma R."/>
            <person name="Era A."/>
            <person name="Ohbayashi R."/>
            <person name="Uzuka A."/>
            <person name="Nozaki H."/>
            <person name="Yoshikawa H."/>
            <person name="Miyagishima S.Y."/>
        </authorList>
    </citation>
    <scope>NUCLEOTIDE SEQUENCE [LARGE SCALE GENOMIC DNA]</scope>
    <source>
        <strain evidence="2 3">NIES-2499</strain>
    </source>
</reference>
<dbReference type="Proteomes" id="UP000232323">
    <property type="component" value="Unassembled WGS sequence"/>
</dbReference>
<evidence type="ECO:0000256" key="1">
    <source>
        <dbReference type="SAM" id="MobiDB-lite"/>
    </source>
</evidence>